<evidence type="ECO:0000256" key="3">
    <source>
        <dbReference type="ARBA" id="ARBA00022692"/>
    </source>
</evidence>
<evidence type="ECO:0000256" key="6">
    <source>
        <dbReference type="SAM" id="Phobius"/>
    </source>
</evidence>
<feature type="transmembrane region" description="Helical" evidence="6">
    <location>
        <begin position="192"/>
        <end position="216"/>
    </location>
</feature>
<evidence type="ECO:0000256" key="5">
    <source>
        <dbReference type="ARBA" id="ARBA00023136"/>
    </source>
</evidence>
<name>A0A8J6JNV7_9FIRM</name>
<dbReference type="GO" id="GO:0005886">
    <property type="term" value="C:plasma membrane"/>
    <property type="evidence" value="ECO:0007669"/>
    <property type="project" value="UniProtKB-SubCell"/>
</dbReference>
<keyword evidence="2" id="KW-1003">Cell membrane</keyword>
<dbReference type="GO" id="GO:0022857">
    <property type="term" value="F:transmembrane transporter activity"/>
    <property type="evidence" value="ECO:0007669"/>
    <property type="project" value="InterPro"/>
</dbReference>
<accession>A0A8J6JNV7</accession>
<comment type="subcellular location">
    <subcellularLocation>
        <location evidence="1">Cell membrane</location>
        <topology evidence="1">Multi-pass membrane protein</topology>
    </subcellularLocation>
</comment>
<feature type="transmembrane region" description="Helical" evidence="6">
    <location>
        <begin position="83"/>
        <end position="104"/>
    </location>
</feature>
<feature type="transmembrane region" description="Helical" evidence="6">
    <location>
        <begin position="7"/>
        <end position="24"/>
    </location>
</feature>
<gene>
    <name evidence="7" type="ORF">H8S62_17160</name>
</gene>
<feature type="transmembrane region" description="Helical" evidence="6">
    <location>
        <begin position="228"/>
        <end position="251"/>
    </location>
</feature>
<reference evidence="7" key="1">
    <citation type="submission" date="2020-08" db="EMBL/GenBank/DDBJ databases">
        <title>Genome public.</title>
        <authorList>
            <person name="Liu C."/>
            <person name="Sun Q."/>
        </authorList>
    </citation>
    <scope>NUCLEOTIDE SEQUENCE</scope>
    <source>
        <strain evidence="7">NSJ-52</strain>
    </source>
</reference>
<dbReference type="PANTHER" id="PTHR43370:SF1">
    <property type="entry name" value="GUANOSINE ABC TRANSPORTER PERMEASE PROTEIN NUPQ"/>
    <property type="match status" value="1"/>
</dbReference>
<evidence type="ECO:0000256" key="4">
    <source>
        <dbReference type="ARBA" id="ARBA00022989"/>
    </source>
</evidence>
<dbReference type="EMBL" id="JACOPQ010000020">
    <property type="protein sequence ID" value="MBC5738744.1"/>
    <property type="molecule type" value="Genomic_DNA"/>
</dbReference>
<proteinExistence type="predicted"/>
<keyword evidence="4 6" id="KW-1133">Transmembrane helix</keyword>
<dbReference type="Proteomes" id="UP000607645">
    <property type="component" value="Unassembled WGS sequence"/>
</dbReference>
<protein>
    <submittedName>
        <fullName evidence="7">ABC transporter permease</fullName>
    </submittedName>
</protein>
<dbReference type="Pfam" id="PF02653">
    <property type="entry name" value="BPD_transp_2"/>
    <property type="match status" value="1"/>
</dbReference>
<feature type="transmembrane region" description="Helical" evidence="6">
    <location>
        <begin position="145"/>
        <end position="162"/>
    </location>
</feature>
<dbReference type="CDD" id="cd06580">
    <property type="entry name" value="TM_PBP1_transp_TpRbsC_like"/>
    <property type="match status" value="1"/>
</dbReference>
<sequence length="314" mass="33485">MLDFLNLTVRLAAPVLLVALGGLFSLRVNIFNIALEGFMLFGCFASVVGAYLTGSVLGGILFAAAVSLLMTMVYALFVFELDVDPVICAIAVITIAGGLTRYLLIPIFHTSGRYILPPELALPTVNLPWLEAIPVLGPILNNHSILVYLALVLPFLLHIFLYKTDLGLSMRSVGLNAEAAASAGISVKKVRYFALAMNGILCGLAGAQLALSLNLFNVGMTNGRGFTALAALTLTGFEPILTLLACLLFGASDALVLMLSGEGYPVQILSMLPYVLALVVAIVPPIVRRLAKNARRRRAERTLMAPGRECPAQE</sequence>
<feature type="transmembrane region" description="Helical" evidence="6">
    <location>
        <begin position="30"/>
        <end position="52"/>
    </location>
</feature>
<feature type="transmembrane region" description="Helical" evidence="6">
    <location>
        <begin position="271"/>
        <end position="291"/>
    </location>
</feature>
<evidence type="ECO:0000256" key="1">
    <source>
        <dbReference type="ARBA" id="ARBA00004651"/>
    </source>
</evidence>
<dbReference type="PANTHER" id="PTHR43370">
    <property type="entry name" value="SUGAR ABC TRANSPORTER INTEGRAL MEMBRANE PROTEIN-RELATED"/>
    <property type="match status" value="1"/>
</dbReference>
<evidence type="ECO:0000313" key="7">
    <source>
        <dbReference type="EMBL" id="MBC5738744.1"/>
    </source>
</evidence>
<keyword evidence="3 6" id="KW-0812">Transmembrane</keyword>
<organism evidence="7 8">
    <name type="scientific">Lawsonibacter faecis</name>
    <dbReference type="NCBI Taxonomy" id="2763052"/>
    <lineage>
        <taxon>Bacteria</taxon>
        <taxon>Bacillati</taxon>
        <taxon>Bacillota</taxon>
        <taxon>Clostridia</taxon>
        <taxon>Eubacteriales</taxon>
        <taxon>Oscillospiraceae</taxon>
        <taxon>Lawsonibacter</taxon>
    </lineage>
</organism>
<dbReference type="RefSeq" id="WP_155150899.1">
    <property type="nucleotide sequence ID" value="NZ_JACOPQ010000020.1"/>
</dbReference>
<dbReference type="AlphaFoldDB" id="A0A8J6JNV7"/>
<feature type="transmembrane region" description="Helical" evidence="6">
    <location>
        <begin position="59"/>
        <end position="77"/>
    </location>
</feature>
<dbReference type="InterPro" id="IPR001851">
    <property type="entry name" value="ABC_transp_permease"/>
</dbReference>
<evidence type="ECO:0000256" key="2">
    <source>
        <dbReference type="ARBA" id="ARBA00022475"/>
    </source>
</evidence>
<keyword evidence="8" id="KW-1185">Reference proteome</keyword>
<comment type="caution">
    <text evidence="7">The sequence shown here is derived from an EMBL/GenBank/DDBJ whole genome shotgun (WGS) entry which is preliminary data.</text>
</comment>
<evidence type="ECO:0000313" key="8">
    <source>
        <dbReference type="Proteomes" id="UP000607645"/>
    </source>
</evidence>
<keyword evidence="5 6" id="KW-0472">Membrane</keyword>